<reference evidence="2" key="1">
    <citation type="submission" date="2020-03" db="EMBL/GenBank/DDBJ databases">
        <title>A transcriptome and proteome of the tick Rhipicephalus microplus shaped by the genetic composition of its hosts and developmental stage.</title>
        <authorList>
            <person name="Garcia G.R."/>
            <person name="Ribeiro J.M.C."/>
            <person name="Maruyama S.R."/>
            <person name="Gardinasse L.G."/>
            <person name="Nelson K."/>
            <person name="Ferreira B.R."/>
            <person name="Andrade T.G."/>
            <person name="Santos I.K.F.M."/>
        </authorList>
    </citation>
    <scope>NUCLEOTIDE SEQUENCE</scope>
    <source>
        <strain evidence="2">NSGR</strain>
        <tissue evidence="2">Salivary glands</tissue>
    </source>
</reference>
<dbReference type="Pfam" id="PF00078">
    <property type="entry name" value="RVT_1"/>
    <property type="match status" value="1"/>
</dbReference>
<dbReference type="GO" id="GO:0071897">
    <property type="term" value="P:DNA biosynthetic process"/>
    <property type="evidence" value="ECO:0007669"/>
    <property type="project" value="UniProtKB-ARBA"/>
</dbReference>
<accession>A0A6G5A9N6</accession>
<protein>
    <submittedName>
        <fullName evidence="2">Putative tick transposon</fullName>
    </submittedName>
</protein>
<dbReference type="InterPro" id="IPR000477">
    <property type="entry name" value="RT_dom"/>
</dbReference>
<feature type="domain" description="Reverse transcriptase" evidence="1">
    <location>
        <begin position="1"/>
        <end position="105"/>
    </location>
</feature>
<dbReference type="PANTHER" id="PTHR33332">
    <property type="entry name" value="REVERSE TRANSCRIPTASE DOMAIN-CONTAINING PROTEIN"/>
    <property type="match status" value="1"/>
</dbReference>
<evidence type="ECO:0000259" key="1">
    <source>
        <dbReference type="PROSITE" id="PS50878"/>
    </source>
</evidence>
<sequence length="105" mass="11940">MLFFDFSKAFDRVPHGKLIYQLECIGLPSNIISWIQAYLRHRQQFVEIKQCSSVARHVTSGVPQGSVLGPLLFLIYINDISEKLPSDVHVNLFADDCVIFKEVTS</sequence>
<dbReference type="AlphaFoldDB" id="A0A6G5A9N6"/>
<organism evidence="2">
    <name type="scientific">Rhipicephalus microplus</name>
    <name type="common">Cattle tick</name>
    <name type="synonym">Boophilus microplus</name>
    <dbReference type="NCBI Taxonomy" id="6941"/>
    <lineage>
        <taxon>Eukaryota</taxon>
        <taxon>Metazoa</taxon>
        <taxon>Ecdysozoa</taxon>
        <taxon>Arthropoda</taxon>
        <taxon>Chelicerata</taxon>
        <taxon>Arachnida</taxon>
        <taxon>Acari</taxon>
        <taxon>Parasitiformes</taxon>
        <taxon>Ixodida</taxon>
        <taxon>Ixodoidea</taxon>
        <taxon>Ixodidae</taxon>
        <taxon>Rhipicephalinae</taxon>
        <taxon>Rhipicephalus</taxon>
        <taxon>Boophilus</taxon>
    </lineage>
</organism>
<proteinExistence type="predicted"/>
<name>A0A6G5A9N6_RHIMP</name>
<dbReference type="EMBL" id="GIKN01005391">
    <property type="protein sequence ID" value="NIE47664.1"/>
    <property type="molecule type" value="Transcribed_RNA"/>
</dbReference>
<dbReference type="PROSITE" id="PS50878">
    <property type="entry name" value="RT_POL"/>
    <property type="match status" value="1"/>
</dbReference>
<dbReference type="SUPFAM" id="SSF56672">
    <property type="entry name" value="DNA/RNA polymerases"/>
    <property type="match status" value="1"/>
</dbReference>
<dbReference type="InterPro" id="IPR043502">
    <property type="entry name" value="DNA/RNA_pol_sf"/>
</dbReference>
<evidence type="ECO:0000313" key="2">
    <source>
        <dbReference type="EMBL" id="NIE47664.1"/>
    </source>
</evidence>